<evidence type="ECO:0000256" key="3">
    <source>
        <dbReference type="ARBA" id="ARBA00012202"/>
    </source>
</evidence>
<dbReference type="SUPFAM" id="SSF53822">
    <property type="entry name" value="Periplasmic binding protein-like I"/>
    <property type="match status" value="1"/>
</dbReference>
<dbReference type="SUPFAM" id="SSF55073">
    <property type="entry name" value="Nucleotide cyclase"/>
    <property type="match status" value="1"/>
</dbReference>
<keyword evidence="5" id="KW-0547">Nucleotide-binding</keyword>
<keyword evidence="11 13" id="KW-0141">cGMP biosynthesis</keyword>
<evidence type="ECO:0000256" key="2">
    <source>
        <dbReference type="ARBA" id="ARBA00004479"/>
    </source>
</evidence>
<dbReference type="InterPro" id="IPR011009">
    <property type="entry name" value="Kinase-like_dom_sf"/>
</dbReference>
<dbReference type="InterPro" id="IPR001828">
    <property type="entry name" value="ANF_lig-bd_rcpt"/>
</dbReference>
<dbReference type="GO" id="GO:0005524">
    <property type="term" value="F:ATP binding"/>
    <property type="evidence" value="ECO:0007669"/>
    <property type="project" value="InterPro"/>
</dbReference>
<dbReference type="SMART" id="SM00220">
    <property type="entry name" value="S_TKc"/>
    <property type="match status" value="1"/>
</dbReference>
<dbReference type="Gene3D" id="3.30.70.1230">
    <property type="entry name" value="Nucleotide cyclase"/>
    <property type="match status" value="2"/>
</dbReference>
<dbReference type="SUPFAM" id="SSF56112">
    <property type="entry name" value="Protein kinase-like (PK-like)"/>
    <property type="match status" value="1"/>
</dbReference>
<feature type="domain" description="Guanylate cyclase" evidence="17">
    <location>
        <begin position="834"/>
        <end position="864"/>
    </location>
</feature>
<evidence type="ECO:0000256" key="10">
    <source>
        <dbReference type="ARBA" id="ARBA00023239"/>
    </source>
</evidence>
<dbReference type="EC" id="4.6.1.2" evidence="3 13"/>
<dbReference type="CDD" id="cd07302">
    <property type="entry name" value="CHD"/>
    <property type="match status" value="1"/>
</dbReference>
<dbReference type="SMART" id="SM00044">
    <property type="entry name" value="CYCc"/>
    <property type="match status" value="1"/>
</dbReference>
<dbReference type="PROSITE" id="PS50011">
    <property type="entry name" value="PROTEIN_KINASE_DOM"/>
    <property type="match status" value="1"/>
</dbReference>
<dbReference type="Gene3D" id="3.40.50.2300">
    <property type="match status" value="3"/>
</dbReference>
<evidence type="ECO:0000256" key="5">
    <source>
        <dbReference type="ARBA" id="ARBA00022741"/>
    </source>
</evidence>
<dbReference type="WBParaSite" id="ALUE_0001249901-mRNA-1">
    <property type="protein sequence ID" value="ALUE_0001249901-mRNA-1"/>
    <property type="gene ID" value="ALUE_0001249901"/>
</dbReference>
<dbReference type="GO" id="GO:0005886">
    <property type="term" value="C:plasma membrane"/>
    <property type="evidence" value="ECO:0007669"/>
    <property type="project" value="TreeGrafter"/>
</dbReference>
<organism evidence="18 19">
    <name type="scientific">Ascaris lumbricoides</name>
    <name type="common">Giant roundworm</name>
    <dbReference type="NCBI Taxonomy" id="6252"/>
    <lineage>
        <taxon>Eukaryota</taxon>
        <taxon>Metazoa</taxon>
        <taxon>Ecdysozoa</taxon>
        <taxon>Nematoda</taxon>
        <taxon>Chromadorea</taxon>
        <taxon>Rhabditida</taxon>
        <taxon>Spirurina</taxon>
        <taxon>Ascaridomorpha</taxon>
        <taxon>Ascaridoidea</taxon>
        <taxon>Ascarididae</taxon>
        <taxon>Ascaris</taxon>
    </lineage>
</organism>
<evidence type="ECO:0000256" key="13">
    <source>
        <dbReference type="RuleBase" id="RU003431"/>
    </source>
</evidence>
<dbReference type="Proteomes" id="UP000036681">
    <property type="component" value="Unplaced"/>
</dbReference>
<protein>
    <recommendedName>
        <fullName evidence="3 13">Guanylate cyclase</fullName>
        <ecNumber evidence="3 13">4.6.1.2</ecNumber>
    </recommendedName>
</protein>
<evidence type="ECO:0000256" key="11">
    <source>
        <dbReference type="ARBA" id="ARBA00023293"/>
    </source>
</evidence>
<feature type="transmembrane region" description="Helical" evidence="15">
    <location>
        <begin position="431"/>
        <end position="454"/>
    </location>
</feature>
<feature type="transmembrane region" description="Helical" evidence="15">
    <location>
        <begin position="6"/>
        <end position="22"/>
    </location>
</feature>
<dbReference type="PROSITE" id="PS50125">
    <property type="entry name" value="GUANYLATE_CYCLASE_2"/>
    <property type="match status" value="2"/>
</dbReference>
<evidence type="ECO:0000256" key="7">
    <source>
        <dbReference type="ARBA" id="ARBA00023136"/>
    </source>
</evidence>
<sequence length="968" mass="109921">MMTWYLVFEVLMLSTIFFYTSYEVKIRVGHIGAINAMPYGDKILNISRKDLWDEGVLADDFDIEAISRMGCGESMEGIAVAAGMYHLQNVKAFIGPYCNAELDAVAKLAAYWNVPIVGYMSSSTSFVNKTIYKTLARLSLRNTNSFANAISALIKHYGWNKVAVVTNTGLIAFERVAYFKTSFRRRNITITKVIMLDESVKANDILESGLLHELTASARIVVCIFSSTHHIANEFLFAVHEAGKNTEDFVYLLPLLQAEKGDKSPWFGDNGEGFNNIKEHFVNTIISNIYAYINLYDAFKLYAIAARRLINETGKIESITDGKMLWNRMRRMVFPGVLSTINASTEMIIMDDIAERAPRYAAFIVQNAHELPIKILEIEPIMITKCDGIKTHTGCYDLKVTDVMTGFWPSTNGQMPSDEPKCGYRNERCHYILLVVFASATAAFILVITSGWFIHKYCENIALARTSWRIFRDDIRILTDNEMKSMLSLGSTNTKMSFMSTIVKHTAIVGTNTQASFHMYPQRRAISFNKGDLKCLSQIKQAIHDNLNPFLGMAFNEKDEMLLVWKFCSRGTLQGLEYLHSSTVGYHGSLTPWSCLIDRNWTLRLTDYGIANILEKWQKRGVIGIEALKKNSHDENDDRSAATQKTSVLYCAPETLMNRERNRQRHVDKRWLKQTLAARQAGDVYAFGMVMYEILFRALPYPSTTDITELVEFLRDGTRKCRPTIQNKDRINPSLMALLLDCWNDSPDRRPSIRRVRLSTEAYLKVKGSLVEQMMRLMEQYANNLEKMVEDKTSMLEEANARADKLLCQLLPTYVADELKMGKSVPAKIFPSATVMFSDIVGFTTICSTATPLQVVSMLNAVYTGHFQFLKDFRIPHLPNEAMRIRLGFHTGPVAAGVVGLTAPRYCLFGDTVNTASRMESTGVPEKIQITDATECLLKQYYPEFYTSLRGEIQVKVSEWNKKKYRIY</sequence>
<evidence type="ECO:0000256" key="15">
    <source>
        <dbReference type="SAM" id="Phobius"/>
    </source>
</evidence>
<dbReference type="InterPro" id="IPR018297">
    <property type="entry name" value="A/G_cyclase_CS"/>
</dbReference>
<evidence type="ECO:0000256" key="1">
    <source>
        <dbReference type="ARBA" id="ARBA00001436"/>
    </source>
</evidence>
<dbReference type="InterPro" id="IPR001054">
    <property type="entry name" value="A/G_cyclase"/>
</dbReference>
<dbReference type="GO" id="GO:0007168">
    <property type="term" value="P:receptor guanylyl cyclase signaling pathway"/>
    <property type="evidence" value="ECO:0007669"/>
    <property type="project" value="TreeGrafter"/>
</dbReference>
<keyword evidence="7 15" id="KW-0472">Membrane</keyword>
<keyword evidence="18" id="KW-1185">Reference proteome</keyword>
<keyword evidence="14" id="KW-0175">Coiled coil</keyword>
<comment type="catalytic activity">
    <reaction evidence="1 13">
        <text>GTP = 3',5'-cyclic GMP + diphosphate</text>
        <dbReference type="Rhea" id="RHEA:13665"/>
        <dbReference type="ChEBI" id="CHEBI:33019"/>
        <dbReference type="ChEBI" id="CHEBI:37565"/>
        <dbReference type="ChEBI" id="CHEBI:57746"/>
        <dbReference type="EC" id="4.6.1.2"/>
    </reaction>
</comment>
<dbReference type="PANTHER" id="PTHR11920:SF260">
    <property type="entry name" value="RECEPTOR-TYPE GUANYLATE CYCLASE GCY-23"/>
    <property type="match status" value="1"/>
</dbReference>
<evidence type="ECO:0000256" key="6">
    <source>
        <dbReference type="ARBA" id="ARBA00022989"/>
    </source>
</evidence>
<dbReference type="Gene3D" id="1.10.510.10">
    <property type="entry name" value="Transferase(Phosphotransferase) domain 1"/>
    <property type="match status" value="1"/>
</dbReference>
<dbReference type="GO" id="GO:0004016">
    <property type="term" value="F:adenylate cyclase activity"/>
    <property type="evidence" value="ECO:0007669"/>
    <property type="project" value="TreeGrafter"/>
</dbReference>
<dbReference type="InterPro" id="IPR000719">
    <property type="entry name" value="Prot_kinase_dom"/>
</dbReference>
<evidence type="ECO:0000256" key="9">
    <source>
        <dbReference type="ARBA" id="ARBA00023180"/>
    </source>
</evidence>
<evidence type="ECO:0000259" key="17">
    <source>
        <dbReference type="PROSITE" id="PS50125"/>
    </source>
</evidence>
<comment type="subcellular location">
    <subcellularLocation>
        <location evidence="2">Membrane</location>
        <topology evidence="2">Single-pass type I membrane protein</topology>
    </subcellularLocation>
</comment>
<reference evidence="19" key="1">
    <citation type="submission" date="2023-03" db="UniProtKB">
        <authorList>
            <consortium name="WormBaseParasite"/>
        </authorList>
    </citation>
    <scope>IDENTIFICATION</scope>
</reference>
<dbReference type="GO" id="GO:0004672">
    <property type="term" value="F:protein kinase activity"/>
    <property type="evidence" value="ECO:0007669"/>
    <property type="project" value="InterPro"/>
</dbReference>
<evidence type="ECO:0000256" key="14">
    <source>
        <dbReference type="SAM" id="Coils"/>
    </source>
</evidence>
<dbReference type="AlphaFoldDB" id="A0A9J2PT99"/>
<dbReference type="Pfam" id="PF00211">
    <property type="entry name" value="Guanylate_cyc"/>
    <property type="match status" value="2"/>
</dbReference>
<proteinExistence type="inferred from homology"/>
<dbReference type="GO" id="GO:0001653">
    <property type="term" value="F:peptide receptor activity"/>
    <property type="evidence" value="ECO:0007669"/>
    <property type="project" value="TreeGrafter"/>
</dbReference>
<keyword evidence="4 15" id="KW-0812">Transmembrane</keyword>
<comment type="similarity">
    <text evidence="12">Belongs to the adenylyl cyclase class-4/guanylyl cyclase family.</text>
</comment>
<dbReference type="PANTHER" id="PTHR11920">
    <property type="entry name" value="GUANYLYL CYCLASE"/>
    <property type="match status" value="1"/>
</dbReference>
<name>A0A9J2PT99_ASCLU</name>
<dbReference type="PROSITE" id="PS00452">
    <property type="entry name" value="GUANYLATE_CYCLASE_1"/>
    <property type="match status" value="1"/>
</dbReference>
<dbReference type="GO" id="GO:0035556">
    <property type="term" value="P:intracellular signal transduction"/>
    <property type="evidence" value="ECO:0007669"/>
    <property type="project" value="InterPro"/>
</dbReference>
<feature type="coiled-coil region" evidence="14">
    <location>
        <begin position="771"/>
        <end position="809"/>
    </location>
</feature>
<dbReference type="Pfam" id="PF01094">
    <property type="entry name" value="ANF_receptor"/>
    <property type="match status" value="1"/>
</dbReference>
<dbReference type="InterPro" id="IPR029787">
    <property type="entry name" value="Nucleotide_cyclase"/>
</dbReference>
<evidence type="ECO:0000256" key="8">
    <source>
        <dbReference type="ARBA" id="ARBA00023170"/>
    </source>
</evidence>
<feature type="domain" description="Protein kinase" evidence="16">
    <location>
        <begin position="431"/>
        <end position="764"/>
    </location>
</feature>
<evidence type="ECO:0000256" key="12">
    <source>
        <dbReference type="RuleBase" id="RU000405"/>
    </source>
</evidence>
<evidence type="ECO:0000256" key="4">
    <source>
        <dbReference type="ARBA" id="ARBA00022692"/>
    </source>
</evidence>
<accession>A0A9J2PT99</accession>
<evidence type="ECO:0000313" key="19">
    <source>
        <dbReference type="WBParaSite" id="ALUE_0001249901-mRNA-1"/>
    </source>
</evidence>
<keyword evidence="6 15" id="KW-1133">Transmembrane helix</keyword>
<dbReference type="GO" id="GO:0004383">
    <property type="term" value="F:guanylate cyclase activity"/>
    <property type="evidence" value="ECO:0007669"/>
    <property type="project" value="UniProtKB-EC"/>
</dbReference>
<evidence type="ECO:0000313" key="18">
    <source>
        <dbReference type="Proteomes" id="UP000036681"/>
    </source>
</evidence>
<dbReference type="InterPro" id="IPR050401">
    <property type="entry name" value="Cyclic_nucleotide_synthase"/>
</dbReference>
<dbReference type="CDD" id="cd06352">
    <property type="entry name" value="PBP1_NPR_GC-like"/>
    <property type="match status" value="1"/>
</dbReference>
<dbReference type="Pfam" id="PF00069">
    <property type="entry name" value="Pkinase"/>
    <property type="match status" value="1"/>
</dbReference>
<evidence type="ECO:0000259" key="16">
    <source>
        <dbReference type="PROSITE" id="PS50011"/>
    </source>
</evidence>
<dbReference type="InterPro" id="IPR028082">
    <property type="entry name" value="Peripla_BP_I"/>
</dbReference>
<keyword evidence="10 12" id="KW-0456">Lyase</keyword>
<feature type="domain" description="Guanylate cyclase" evidence="17">
    <location>
        <begin position="870"/>
        <end position="920"/>
    </location>
</feature>
<keyword evidence="9" id="KW-0325">Glycoprotein</keyword>
<keyword evidence="8" id="KW-0675">Receptor</keyword>